<keyword evidence="2" id="KW-1185">Reference proteome</keyword>
<dbReference type="AlphaFoldDB" id="A0A8B6DLU2"/>
<name>A0A8B6DLU2_MYTGA</name>
<reference evidence="1" key="1">
    <citation type="submission" date="2018-11" db="EMBL/GenBank/DDBJ databases">
        <authorList>
            <person name="Alioto T."/>
            <person name="Alioto T."/>
        </authorList>
    </citation>
    <scope>NUCLEOTIDE SEQUENCE</scope>
</reference>
<gene>
    <name evidence="1" type="ORF">MGAL_10B024214</name>
</gene>
<evidence type="ECO:0000313" key="2">
    <source>
        <dbReference type="Proteomes" id="UP000596742"/>
    </source>
</evidence>
<organism evidence="1 2">
    <name type="scientific">Mytilus galloprovincialis</name>
    <name type="common">Mediterranean mussel</name>
    <dbReference type="NCBI Taxonomy" id="29158"/>
    <lineage>
        <taxon>Eukaryota</taxon>
        <taxon>Metazoa</taxon>
        <taxon>Spiralia</taxon>
        <taxon>Lophotrochozoa</taxon>
        <taxon>Mollusca</taxon>
        <taxon>Bivalvia</taxon>
        <taxon>Autobranchia</taxon>
        <taxon>Pteriomorphia</taxon>
        <taxon>Mytilida</taxon>
        <taxon>Mytiloidea</taxon>
        <taxon>Mytilidae</taxon>
        <taxon>Mytilinae</taxon>
        <taxon>Mytilus</taxon>
    </lineage>
</organism>
<sequence>MARTGQKLPIKTSNETDELLGCKLLYLGCFCQCKSGTRVVGTCAHIAATDPSLVDIDDDFEEVQDSHGNLMNICPKCGEKHSYGGTPEKTHTLLATGVLDRLVKLADPFSGKHKNQIQKKKKRIEDIRLKTRGEALCKPFLARMSDSQNPIIVKDSEEYFPPASPHDSSDNDTDYRLDAVTAGKLRRLQLKG</sequence>
<evidence type="ECO:0000313" key="1">
    <source>
        <dbReference type="EMBL" id="VDI20684.1"/>
    </source>
</evidence>
<dbReference type="EMBL" id="UYJE01003597">
    <property type="protein sequence ID" value="VDI20684.1"/>
    <property type="molecule type" value="Genomic_DNA"/>
</dbReference>
<protein>
    <submittedName>
        <fullName evidence="1">Uncharacterized protein</fullName>
    </submittedName>
</protein>
<accession>A0A8B6DLU2</accession>
<proteinExistence type="predicted"/>
<comment type="caution">
    <text evidence="1">The sequence shown here is derived from an EMBL/GenBank/DDBJ whole genome shotgun (WGS) entry which is preliminary data.</text>
</comment>
<dbReference type="Proteomes" id="UP000596742">
    <property type="component" value="Unassembled WGS sequence"/>
</dbReference>